<dbReference type="Proteomes" id="UP001052140">
    <property type="component" value="Unassembled WGS sequence"/>
</dbReference>
<dbReference type="SUPFAM" id="SSF75169">
    <property type="entry name" value="DsrEFH-like"/>
    <property type="match status" value="1"/>
</dbReference>
<dbReference type="Pfam" id="PF04077">
    <property type="entry name" value="DsrH"/>
    <property type="match status" value="1"/>
</dbReference>
<dbReference type="Proteomes" id="UP000254704">
    <property type="component" value="Unassembled WGS sequence"/>
</dbReference>
<gene>
    <name evidence="2" type="primary">tusB</name>
    <name evidence="2" type="ORF">NCTC11621_02095</name>
    <name evidence="1" type="ORF">PA42_18190</name>
</gene>
<dbReference type="AlphaFoldDB" id="A0A379EXT0"/>
<reference evidence="1" key="2">
    <citation type="submission" date="2024-05" db="EMBL/GenBank/DDBJ databases">
        <title>Determining zoonotic pasteurella genome.</title>
        <authorList>
            <person name="Maeda T."/>
            <person name="Takahashi T."/>
            <person name="Yoshida H."/>
        </authorList>
    </citation>
    <scope>NUCLEOTIDE SEQUENCE</scope>
    <source>
        <strain evidence="1">PA42</strain>
    </source>
</reference>
<reference evidence="2 3" key="1">
    <citation type="submission" date="2018-06" db="EMBL/GenBank/DDBJ databases">
        <authorList>
            <consortium name="Pathogen Informatics"/>
            <person name="Doyle S."/>
        </authorList>
    </citation>
    <scope>NUCLEOTIDE SEQUENCE [LARGE SCALE GENOMIC DNA]</scope>
    <source>
        <strain evidence="2 3">NCTC11621</strain>
    </source>
</reference>
<evidence type="ECO:0000313" key="3">
    <source>
        <dbReference type="Proteomes" id="UP000254704"/>
    </source>
</evidence>
<dbReference type="GeneID" id="69687871"/>
<dbReference type="OrthoDB" id="7064722at2"/>
<dbReference type="GO" id="GO:0005737">
    <property type="term" value="C:cytoplasm"/>
    <property type="evidence" value="ECO:0007669"/>
    <property type="project" value="InterPro"/>
</dbReference>
<organism evidence="2 3">
    <name type="scientific">Pasteurella canis</name>
    <dbReference type="NCBI Taxonomy" id="753"/>
    <lineage>
        <taxon>Bacteria</taxon>
        <taxon>Pseudomonadati</taxon>
        <taxon>Pseudomonadota</taxon>
        <taxon>Gammaproteobacteria</taxon>
        <taxon>Pasteurellales</taxon>
        <taxon>Pasteurellaceae</taxon>
        <taxon>Pasteurella</taxon>
    </lineage>
</organism>
<dbReference type="Gene3D" id="3.40.1260.10">
    <property type="entry name" value="DsrEFH-like"/>
    <property type="match status" value="1"/>
</dbReference>
<proteinExistence type="predicted"/>
<sequence>MLYTFSQANYDINELARHLEHITEKDAIVLWQDGVLLALKFPMLLSNTNTVCFILETDLKARNLQKAIRLNHKIKIISLSQLVQLTEQYYPQLAL</sequence>
<keyword evidence="4" id="KW-1185">Reference proteome</keyword>
<dbReference type="GO" id="GO:0002143">
    <property type="term" value="P:tRNA wobble position uridine thiolation"/>
    <property type="evidence" value="ECO:0007669"/>
    <property type="project" value="InterPro"/>
</dbReference>
<dbReference type="InterPro" id="IPR027396">
    <property type="entry name" value="DsrEFH-like"/>
</dbReference>
<name>A0A379EXT0_9PAST</name>
<protein>
    <submittedName>
        <fullName evidence="2">tRNA 2-thiouridine synthesizing protein B</fullName>
    </submittedName>
</protein>
<evidence type="ECO:0000313" key="1">
    <source>
        <dbReference type="EMBL" id="GJH43645.1"/>
    </source>
</evidence>
<dbReference type="RefSeq" id="WP_115323465.1">
    <property type="nucleotide sequence ID" value="NZ_BPUX01000027.1"/>
</dbReference>
<evidence type="ECO:0000313" key="4">
    <source>
        <dbReference type="Proteomes" id="UP001052140"/>
    </source>
</evidence>
<dbReference type="EMBL" id="BPUX01000027">
    <property type="protein sequence ID" value="GJH43645.1"/>
    <property type="molecule type" value="Genomic_DNA"/>
</dbReference>
<accession>A0A379EXT0</accession>
<dbReference type="InterPro" id="IPR007215">
    <property type="entry name" value="Sulphur_relay_TusB/DsrH"/>
</dbReference>
<dbReference type="EMBL" id="UGTV01000015">
    <property type="protein sequence ID" value="SUC11013.1"/>
    <property type="molecule type" value="Genomic_DNA"/>
</dbReference>
<evidence type="ECO:0000313" key="2">
    <source>
        <dbReference type="EMBL" id="SUC11013.1"/>
    </source>
</evidence>